<protein>
    <recommendedName>
        <fullName evidence="11">Glucose-methanol-choline oxidoreductase N-terminal domain-containing protein</fullName>
    </recommendedName>
</protein>
<dbReference type="InterPro" id="IPR012132">
    <property type="entry name" value="GMC_OxRdtase"/>
</dbReference>
<feature type="domain" description="Glucose-methanol-choline oxidoreductase N-terminal" evidence="7">
    <location>
        <begin position="50"/>
        <end position="175"/>
    </location>
</feature>
<comment type="caution">
    <text evidence="9">The sequence shown here is derived from an EMBL/GenBank/DDBJ whole genome shotgun (WGS) entry which is preliminary data.</text>
</comment>
<keyword evidence="6" id="KW-1133">Transmembrane helix</keyword>
<gene>
    <name evidence="9" type="ORF">NQ314_019077</name>
</gene>
<dbReference type="Gene3D" id="3.30.560.10">
    <property type="entry name" value="Glucose Oxidase, domain 3"/>
    <property type="match status" value="2"/>
</dbReference>
<dbReference type="Gene3D" id="3.50.50.60">
    <property type="entry name" value="FAD/NAD(P)-binding domain"/>
    <property type="match status" value="2"/>
</dbReference>
<comment type="similarity">
    <text evidence="2">Belongs to the GMC oxidoreductase family.</text>
</comment>
<comment type="cofactor">
    <cofactor evidence="1 5">
        <name>FAD</name>
        <dbReference type="ChEBI" id="CHEBI:57692"/>
    </cofactor>
</comment>
<keyword evidence="10" id="KW-1185">Reference proteome</keyword>
<dbReference type="InterPro" id="IPR007867">
    <property type="entry name" value="GMC_OxRtase_C"/>
</dbReference>
<evidence type="ECO:0000256" key="2">
    <source>
        <dbReference type="ARBA" id="ARBA00010790"/>
    </source>
</evidence>
<dbReference type="Proteomes" id="UP001162156">
    <property type="component" value="Unassembled WGS sequence"/>
</dbReference>
<evidence type="ECO:0000313" key="10">
    <source>
        <dbReference type="Proteomes" id="UP001162156"/>
    </source>
</evidence>
<reference evidence="9" key="1">
    <citation type="journal article" date="2023" name="Insect Mol. Biol.">
        <title>Genome sequencing provides insights into the evolution of gene families encoding plant cell wall-degrading enzymes in longhorned beetles.</title>
        <authorList>
            <person name="Shin N.R."/>
            <person name="Okamura Y."/>
            <person name="Kirsch R."/>
            <person name="Pauchet Y."/>
        </authorList>
    </citation>
    <scope>NUCLEOTIDE SEQUENCE</scope>
    <source>
        <strain evidence="9">RBIC_L_NR</strain>
    </source>
</reference>
<dbReference type="Pfam" id="PF00732">
    <property type="entry name" value="GMC_oxred_N"/>
    <property type="match status" value="2"/>
</dbReference>
<evidence type="ECO:0000256" key="3">
    <source>
        <dbReference type="ARBA" id="ARBA00022630"/>
    </source>
</evidence>
<evidence type="ECO:0000256" key="6">
    <source>
        <dbReference type="SAM" id="Phobius"/>
    </source>
</evidence>
<proteinExistence type="inferred from homology"/>
<dbReference type="SUPFAM" id="SSF51905">
    <property type="entry name" value="FAD/NAD(P)-binding domain"/>
    <property type="match status" value="1"/>
</dbReference>
<keyword evidence="3" id="KW-0285">Flavoprotein</keyword>
<dbReference type="AlphaFoldDB" id="A0AAV8WQB6"/>
<name>A0AAV8WQB6_9CUCU</name>
<sequence length="480" mass="54983">MYLNRRFVVISVYFILINLFGLFIKYLEYADYFLCYDDECREVDSPDTEFDYIIVGCGSAGAILAKRLAEDKYIKVLVLEAGKHGNSLLNIPSVGLLLQETLYDWQYVTVQQSRSCFALNNKVSHWPMGKIVGGTSMLNNMIYVRGHPEDFKEWFRAKEDYNYITDVLPYFEKLENHNFRGFGMPKVNIHKGIRSTTSHHLVNLNKQNIFLRTNRFVEKVLIHHNFEAYGVKYSYLDKSYFAKASRGVILSAGVIGTPKIMLLSGIGPKDHLDELNISSKLNLPVGENLQDHITTGLDLVILNQTIGIGIEKMLSPYSLFEYFWKGTGPWTTCGCEVLAFINTKMTILNQNNNNNNVRPDLQFMVMPLGINEDNGIHLRHLMGISDYTWNNYFAFLNETTTISILPILLHPKSRGVVRLRDANIKSMPIIDPKYLSDQNDVAVLLKGINLIKKLIQTNSMQKLGAKLNRHVFPRMRTFQI</sequence>
<evidence type="ECO:0000259" key="8">
    <source>
        <dbReference type="Pfam" id="PF05199"/>
    </source>
</evidence>
<evidence type="ECO:0000256" key="1">
    <source>
        <dbReference type="ARBA" id="ARBA00001974"/>
    </source>
</evidence>
<keyword evidence="6" id="KW-0812">Transmembrane</keyword>
<keyword evidence="4 5" id="KW-0274">FAD</keyword>
<feature type="binding site" evidence="5">
    <location>
        <position position="217"/>
    </location>
    <ligand>
        <name>FAD</name>
        <dbReference type="ChEBI" id="CHEBI:57692"/>
    </ligand>
</feature>
<dbReference type="PIRSF" id="PIRSF000137">
    <property type="entry name" value="Alcohol_oxidase"/>
    <property type="match status" value="1"/>
</dbReference>
<evidence type="ECO:0000256" key="5">
    <source>
        <dbReference type="PIRSR" id="PIRSR000137-2"/>
    </source>
</evidence>
<dbReference type="SUPFAM" id="SSF54373">
    <property type="entry name" value="FAD-linked reductases, C-terminal domain"/>
    <property type="match status" value="1"/>
</dbReference>
<organism evidence="9 10">
    <name type="scientific">Rhamnusium bicolor</name>
    <dbReference type="NCBI Taxonomy" id="1586634"/>
    <lineage>
        <taxon>Eukaryota</taxon>
        <taxon>Metazoa</taxon>
        <taxon>Ecdysozoa</taxon>
        <taxon>Arthropoda</taxon>
        <taxon>Hexapoda</taxon>
        <taxon>Insecta</taxon>
        <taxon>Pterygota</taxon>
        <taxon>Neoptera</taxon>
        <taxon>Endopterygota</taxon>
        <taxon>Coleoptera</taxon>
        <taxon>Polyphaga</taxon>
        <taxon>Cucujiformia</taxon>
        <taxon>Chrysomeloidea</taxon>
        <taxon>Cerambycidae</taxon>
        <taxon>Lepturinae</taxon>
        <taxon>Rhagiini</taxon>
        <taxon>Rhamnusium</taxon>
    </lineage>
</organism>
<dbReference type="EMBL" id="JANEYF010005386">
    <property type="protein sequence ID" value="KAJ8928347.1"/>
    <property type="molecule type" value="Genomic_DNA"/>
</dbReference>
<evidence type="ECO:0000256" key="4">
    <source>
        <dbReference type="ARBA" id="ARBA00022827"/>
    </source>
</evidence>
<evidence type="ECO:0000259" key="7">
    <source>
        <dbReference type="Pfam" id="PF00732"/>
    </source>
</evidence>
<dbReference type="InterPro" id="IPR000172">
    <property type="entry name" value="GMC_OxRdtase_N"/>
</dbReference>
<feature type="transmembrane region" description="Helical" evidence="6">
    <location>
        <begin position="7"/>
        <end position="27"/>
    </location>
</feature>
<feature type="binding site" evidence="5">
    <location>
        <position position="135"/>
    </location>
    <ligand>
        <name>FAD</name>
        <dbReference type="ChEBI" id="CHEBI:57692"/>
    </ligand>
</feature>
<dbReference type="InterPro" id="IPR036188">
    <property type="entry name" value="FAD/NAD-bd_sf"/>
</dbReference>
<feature type="domain" description="Glucose-methanol-choline oxidoreductase N-terminal" evidence="7">
    <location>
        <begin position="180"/>
        <end position="293"/>
    </location>
</feature>
<keyword evidence="6" id="KW-0472">Membrane</keyword>
<feature type="domain" description="Glucose-methanol-choline oxidoreductase C-terminal" evidence="8">
    <location>
        <begin position="411"/>
        <end position="459"/>
    </location>
</feature>
<dbReference type="GO" id="GO:0016614">
    <property type="term" value="F:oxidoreductase activity, acting on CH-OH group of donors"/>
    <property type="evidence" value="ECO:0007669"/>
    <property type="project" value="InterPro"/>
</dbReference>
<dbReference type="GO" id="GO:0050660">
    <property type="term" value="F:flavin adenine dinucleotide binding"/>
    <property type="evidence" value="ECO:0007669"/>
    <property type="project" value="InterPro"/>
</dbReference>
<evidence type="ECO:0008006" key="11">
    <source>
        <dbReference type="Google" id="ProtNLM"/>
    </source>
</evidence>
<dbReference type="Pfam" id="PF05199">
    <property type="entry name" value="GMC_oxred_C"/>
    <property type="match status" value="1"/>
</dbReference>
<dbReference type="PANTHER" id="PTHR11552:SF147">
    <property type="entry name" value="CHOLINE DEHYDROGENASE, MITOCHONDRIAL"/>
    <property type="match status" value="1"/>
</dbReference>
<evidence type="ECO:0000313" key="9">
    <source>
        <dbReference type="EMBL" id="KAJ8928347.1"/>
    </source>
</evidence>
<accession>A0AAV8WQB6</accession>
<dbReference type="PANTHER" id="PTHR11552">
    <property type="entry name" value="GLUCOSE-METHANOL-CHOLINE GMC OXIDOREDUCTASE"/>
    <property type="match status" value="1"/>
</dbReference>